<dbReference type="Pfam" id="PF09963">
    <property type="entry name" value="DUF2197"/>
    <property type="match status" value="1"/>
</dbReference>
<protein>
    <submittedName>
        <fullName evidence="1">YlaI family protein</fullName>
    </submittedName>
</protein>
<gene>
    <name evidence="1" type="ORF">LC087_05850</name>
</gene>
<evidence type="ECO:0000313" key="1">
    <source>
        <dbReference type="EMBL" id="WLR43666.1"/>
    </source>
</evidence>
<sequence length="63" mass="7513">MKVKCVLCEVIETIDDDTLIAKRLRNRPIHTYLCSNCYNRIEEKTLKRKQTHPLSKEESDYTQ</sequence>
<name>A0ABY9K190_9BACI</name>
<proteinExistence type="predicted"/>
<dbReference type="InterPro" id="IPR019241">
    <property type="entry name" value="DUF2197"/>
</dbReference>
<reference evidence="1 2" key="1">
    <citation type="submission" date="2023-06" db="EMBL/GenBank/DDBJ databases">
        <title>Five Gram-positive bacteria isolated from mangrove sediments in Shenzhen, Guangdong, China.</title>
        <authorList>
            <person name="Yu S."/>
            <person name="Zheng W."/>
            <person name="Huang Y."/>
        </authorList>
    </citation>
    <scope>NUCLEOTIDE SEQUENCE [LARGE SCALE GENOMIC DNA]</scope>
    <source>
        <strain evidence="1 2">SaN35-3</strain>
    </source>
</reference>
<dbReference type="Proteomes" id="UP001197974">
    <property type="component" value="Chromosome"/>
</dbReference>
<keyword evidence="2" id="KW-1185">Reference proteome</keyword>
<dbReference type="RefSeq" id="WP_226538475.1">
    <property type="nucleotide sequence ID" value="NZ_CP129013.1"/>
</dbReference>
<accession>A0ABY9K190</accession>
<organism evidence="1 2">
    <name type="scientific">Bacillus carboniphilus</name>
    <dbReference type="NCBI Taxonomy" id="86663"/>
    <lineage>
        <taxon>Bacteria</taxon>
        <taxon>Bacillati</taxon>
        <taxon>Bacillota</taxon>
        <taxon>Bacilli</taxon>
        <taxon>Bacillales</taxon>
        <taxon>Bacillaceae</taxon>
        <taxon>Bacillus</taxon>
    </lineage>
</organism>
<dbReference type="EMBL" id="CP129013">
    <property type="protein sequence ID" value="WLR43666.1"/>
    <property type="molecule type" value="Genomic_DNA"/>
</dbReference>
<evidence type="ECO:0000313" key="2">
    <source>
        <dbReference type="Proteomes" id="UP001197974"/>
    </source>
</evidence>